<sequence>MKWASYGKLYRVIEDLKEEYFMTQFVYKQIIDDLKMKIFAGKFADMRLPDERSLSETYQVSRSSIKRALTKMENVGIIFKKQGSGTFINPLYIRNESIFNYEGSNLGVTDNFQMHGKKPKIKVLSFEVIPPTEELQRDLFLETHDFVYKIVRLRLFDDDPFMIETGYIPIKIVQNLNQTIIEGSIFNYLEDSRNLAVTKSFLSIFAEPSQENDQKLLHLNENEPVGIMEGVFFLDNGTPFEFSHMRFHYKYLKFNTFVSVH</sequence>
<evidence type="ECO:0000259" key="4">
    <source>
        <dbReference type="PROSITE" id="PS50949"/>
    </source>
</evidence>
<feature type="domain" description="HTH gntR-type" evidence="4">
    <location>
        <begin position="24"/>
        <end position="91"/>
    </location>
</feature>
<dbReference type="AlphaFoldDB" id="A0AAP4EB25"/>
<dbReference type="RefSeq" id="WP_231517207.1">
    <property type="nucleotide sequence ID" value="NZ_JARVWT010000007.1"/>
</dbReference>
<dbReference type="InterPro" id="IPR036390">
    <property type="entry name" value="WH_DNA-bd_sf"/>
</dbReference>
<dbReference type="PANTHER" id="PTHR44846">
    <property type="entry name" value="MANNOSYL-D-GLYCERATE TRANSPORT/METABOLISM SYSTEM REPRESSOR MNGR-RELATED"/>
    <property type="match status" value="1"/>
</dbReference>
<evidence type="ECO:0000256" key="1">
    <source>
        <dbReference type="ARBA" id="ARBA00023015"/>
    </source>
</evidence>
<dbReference type="SUPFAM" id="SSF64288">
    <property type="entry name" value="Chorismate lyase-like"/>
    <property type="match status" value="1"/>
</dbReference>
<protein>
    <submittedName>
        <fullName evidence="5">GntR family transcriptional regulator</fullName>
    </submittedName>
</protein>
<dbReference type="InterPro" id="IPR000524">
    <property type="entry name" value="Tscrpt_reg_HTH_GntR"/>
</dbReference>
<evidence type="ECO:0000256" key="3">
    <source>
        <dbReference type="ARBA" id="ARBA00023163"/>
    </source>
</evidence>
<keyword evidence="1" id="KW-0805">Transcription regulation</keyword>
<dbReference type="InterPro" id="IPR028978">
    <property type="entry name" value="Chorismate_lyase_/UTRA_dom_sf"/>
</dbReference>
<dbReference type="SMART" id="SM00345">
    <property type="entry name" value="HTH_GNTR"/>
    <property type="match status" value="1"/>
</dbReference>
<reference evidence="5" key="1">
    <citation type="submission" date="2023-04" db="EMBL/GenBank/DDBJ databases">
        <title>Uncovering the Secrets of Slow-Growing Bacteria in Tropical Savanna Soil through Cultivation and Genomic Analysis.</title>
        <authorList>
            <person name="Goncalves O.S."/>
            <person name="Santana M.F."/>
        </authorList>
    </citation>
    <scope>NUCLEOTIDE SEQUENCE</scope>
    <source>
        <strain evidence="5">ANTI</strain>
    </source>
</reference>
<dbReference type="SMART" id="SM00866">
    <property type="entry name" value="UTRA"/>
    <property type="match status" value="1"/>
</dbReference>
<evidence type="ECO:0000313" key="5">
    <source>
        <dbReference type="EMBL" id="MDH2332600.1"/>
    </source>
</evidence>
<accession>A0AAP4EB25</accession>
<dbReference type="Proteomes" id="UP001229409">
    <property type="component" value="Unassembled WGS sequence"/>
</dbReference>
<dbReference type="Gene3D" id="3.40.1410.10">
    <property type="entry name" value="Chorismate lyase-like"/>
    <property type="match status" value="1"/>
</dbReference>
<dbReference type="PRINTS" id="PR00035">
    <property type="entry name" value="HTHGNTR"/>
</dbReference>
<dbReference type="CDD" id="cd07377">
    <property type="entry name" value="WHTH_GntR"/>
    <property type="match status" value="1"/>
</dbReference>
<dbReference type="SUPFAM" id="SSF46785">
    <property type="entry name" value="Winged helix' DNA-binding domain"/>
    <property type="match status" value="1"/>
</dbReference>
<dbReference type="EMBL" id="JARVWT010000007">
    <property type="protein sequence ID" value="MDH2332600.1"/>
    <property type="molecule type" value="Genomic_DNA"/>
</dbReference>
<evidence type="ECO:0000313" key="6">
    <source>
        <dbReference type="Proteomes" id="UP001229409"/>
    </source>
</evidence>
<dbReference type="PANTHER" id="PTHR44846:SF4">
    <property type="entry name" value="HTH GNTR-TYPE DOMAIN-CONTAINING PROTEIN"/>
    <property type="match status" value="1"/>
</dbReference>
<proteinExistence type="predicted"/>
<dbReference type="Pfam" id="PF00392">
    <property type="entry name" value="GntR"/>
    <property type="match status" value="1"/>
</dbReference>
<dbReference type="GO" id="GO:0003700">
    <property type="term" value="F:DNA-binding transcription factor activity"/>
    <property type="evidence" value="ECO:0007669"/>
    <property type="project" value="InterPro"/>
</dbReference>
<dbReference type="InterPro" id="IPR011663">
    <property type="entry name" value="UTRA"/>
</dbReference>
<dbReference type="Pfam" id="PF07702">
    <property type="entry name" value="UTRA"/>
    <property type="match status" value="1"/>
</dbReference>
<dbReference type="InterPro" id="IPR050679">
    <property type="entry name" value="Bact_HTH_transcr_reg"/>
</dbReference>
<keyword evidence="2" id="KW-0238">DNA-binding</keyword>
<dbReference type="InterPro" id="IPR036388">
    <property type="entry name" value="WH-like_DNA-bd_sf"/>
</dbReference>
<name>A0AAP4EB25_PAEPO</name>
<dbReference type="GO" id="GO:0045892">
    <property type="term" value="P:negative regulation of DNA-templated transcription"/>
    <property type="evidence" value="ECO:0007669"/>
    <property type="project" value="TreeGrafter"/>
</dbReference>
<evidence type="ECO:0000256" key="2">
    <source>
        <dbReference type="ARBA" id="ARBA00023125"/>
    </source>
</evidence>
<keyword evidence="3" id="KW-0804">Transcription</keyword>
<dbReference type="PROSITE" id="PS50949">
    <property type="entry name" value="HTH_GNTR"/>
    <property type="match status" value="1"/>
</dbReference>
<organism evidence="5 6">
    <name type="scientific">Paenibacillus polymyxa</name>
    <name type="common">Bacillus polymyxa</name>
    <dbReference type="NCBI Taxonomy" id="1406"/>
    <lineage>
        <taxon>Bacteria</taxon>
        <taxon>Bacillati</taxon>
        <taxon>Bacillota</taxon>
        <taxon>Bacilli</taxon>
        <taxon>Bacillales</taxon>
        <taxon>Paenibacillaceae</taxon>
        <taxon>Paenibacillus</taxon>
    </lineage>
</organism>
<gene>
    <name evidence="5" type="ORF">QDS18_17250</name>
</gene>
<dbReference type="Gene3D" id="1.10.10.10">
    <property type="entry name" value="Winged helix-like DNA-binding domain superfamily/Winged helix DNA-binding domain"/>
    <property type="match status" value="1"/>
</dbReference>
<comment type="caution">
    <text evidence="5">The sequence shown here is derived from an EMBL/GenBank/DDBJ whole genome shotgun (WGS) entry which is preliminary data.</text>
</comment>
<dbReference type="GO" id="GO:0003677">
    <property type="term" value="F:DNA binding"/>
    <property type="evidence" value="ECO:0007669"/>
    <property type="project" value="UniProtKB-KW"/>
</dbReference>